<dbReference type="Proteomes" id="UP000799754">
    <property type="component" value="Unassembled WGS sequence"/>
</dbReference>
<evidence type="ECO:0000313" key="1">
    <source>
        <dbReference type="EMBL" id="KAF2631290.1"/>
    </source>
</evidence>
<protein>
    <submittedName>
        <fullName evidence="1">Uncharacterized protein</fullName>
    </submittedName>
</protein>
<accession>A0ACB6SAH2</accession>
<gene>
    <name evidence="1" type="ORF">BU25DRAFT_227146</name>
</gene>
<dbReference type="EMBL" id="MU006705">
    <property type="protein sequence ID" value="KAF2631290.1"/>
    <property type="molecule type" value="Genomic_DNA"/>
</dbReference>
<evidence type="ECO:0000313" key="2">
    <source>
        <dbReference type="Proteomes" id="UP000799754"/>
    </source>
</evidence>
<name>A0ACB6SAH2_9PLEO</name>
<sequence>MVKIRRLSRFIGVSILLVGSIAALGVGPAWPVLISELSSVRLRAKSPAIRFMTNALAGVAFSISVPYMFNDDVGNWDARSVSYSLSCASSALAYLGCSFLRPRLSRMRSWVTCSRGECRQGNSRRYMASTTSSRGRIVVGYALVG</sequence>
<comment type="caution">
    <text evidence="1">The sequence shown here is derived from an EMBL/GenBank/DDBJ whole genome shotgun (WGS) entry which is preliminary data.</text>
</comment>
<organism evidence="1 2">
    <name type="scientific">Macroventuria anomochaeta</name>
    <dbReference type="NCBI Taxonomy" id="301207"/>
    <lineage>
        <taxon>Eukaryota</taxon>
        <taxon>Fungi</taxon>
        <taxon>Dikarya</taxon>
        <taxon>Ascomycota</taxon>
        <taxon>Pezizomycotina</taxon>
        <taxon>Dothideomycetes</taxon>
        <taxon>Pleosporomycetidae</taxon>
        <taxon>Pleosporales</taxon>
        <taxon>Pleosporineae</taxon>
        <taxon>Didymellaceae</taxon>
        <taxon>Macroventuria</taxon>
    </lineage>
</organism>
<reference evidence="1" key="1">
    <citation type="journal article" date="2020" name="Stud. Mycol.">
        <title>101 Dothideomycetes genomes: a test case for predicting lifestyles and emergence of pathogens.</title>
        <authorList>
            <person name="Haridas S."/>
            <person name="Albert R."/>
            <person name="Binder M."/>
            <person name="Bloem J."/>
            <person name="Labutti K."/>
            <person name="Salamov A."/>
            <person name="Andreopoulos B."/>
            <person name="Baker S."/>
            <person name="Barry K."/>
            <person name="Bills G."/>
            <person name="Bluhm B."/>
            <person name="Cannon C."/>
            <person name="Castanera R."/>
            <person name="Culley D."/>
            <person name="Daum C."/>
            <person name="Ezra D."/>
            <person name="Gonzalez J."/>
            <person name="Henrissat B."/>
            <person name="Kuo A."/>
            <person name="Liang C."/>
            <person name="Lipzen A."/>
            <person name="Lutzoni F."/>
            <person name="Magnuson J."/>
            <person name="Mondo S."/>
            <person name="Nolan M."/>
            <person name="Ohm R."/>
            <person name="Pangilinan J."/>
            <person name="Park H.-J."/>
            <person name="Ramirez L."/>
            <person name="Alfaro M."/>
            <person name="Sun H."/>
            <person name="Tritt A."/>
            <person name="Yoshinaga Y."/>
            <person name="Zwiers L.-H."/>
            <person name="Turgeon B."/>
            <person name="Goodwin S."/>
            <person name="Spatafora J."/>
            <person name="Crous P."/>
            <person name="Grigoriev I."/>
        </authorList>
    </citation>
    <scope>NUCLEOTIDE SEQUENCE</scope>
    <source>
        <strain evidence="1">CBS 525.71</strain>
    </source>
</reference>
<keyword evidence="2" id="KW-1185">Reference proteome</keyword>
<proteinExistence type="predicted"/>